<dbReference type="RefSeq" id="WP_377212565.1">
    <property type="nucleotide sequence ID" value="NZ_JBHTJV010000009.1"/>
</dbReference>
<dbReference type="SUPFAM" id="SSF48452">
    <property type="entry name" value="TPR-like"/>
    <property type="match status" value="1"/>
</dbReference>
<dbReference type="InterPro" id="IPR011990">
    <property type="entry name" value="TPR-like_helical_dom_sf"/>
</dbReference>
<evidence type="ECO:0000256" key="4">
    <source>
        <dbReference type="ARBA" id="ARBA00023136"/>
    </source>
</evidence>
<evidence type="ECO:0000313" key="8">
    <source>
        <dbReference type="EMBL" id="MFD0916710.1"/>
    </source>
</evidence>
<feature type="compositionally biased region" description="Basic and acidic residues" evidence="5">
    <location>
        <begin position="585"/>
        <end position="598"/>
    </location>
</feature>
<evidence type="ECO:0000256" key="1">
    <source>
        <dbReference type="ARBA" id="ARBA00004370"/>
    </source>
</evidence>
<proteinExistence type="predicted"/>
<feature type="compositionally biased region" description="Low complexity" evidence="5">
    <location>
        <begin position="561"/>
        <end position="570"/>
    </location>
</feature>
<feature type="transmembrane region" description="Helical" evidence="6">
    <location>
        <begin position="43"/>
        <end position="64"/>
    </location>
</feature>
<comment type="caution">
    <text evidence="8">The sequence shown here is derived from an EMBL/GenBank/DDBJ whole genome shotgun (WGS) entry which is preliminary data.</text>
</comment>
<accession>A0ABW3FHJ9</accession>
<keyword evidence="3 6" id="KW-1133">Transmembrane helix</keyword>
<name>A0ABW3FHJ9_9HYPH</name>
<dbReference type="InterPro" id="IPR016982">
    <property type="entry name" value="Mms48"/>
</dbReference>
<feature type="domain" description="HemY N-terminal" evidence="7">
    <location>
        <begin position="34"/>
        <end position="134"/>
    </location>
</feature>
<dbReference type="Proteomes" id="UP001597101">
    <property type="component" value="Unassembled WGS sequence"/>
</dbReference>
<protein>
    <submittedName>
        <fullName evidence="8">Heme biosynthesis protein HemY</fullName>
    </submittedName>
</protein>
<feature type="region of interest" description="Disordered" evidence="5">
    <location>
        <begin position="489"/>
        <end position="514"/>
    </location>
</feature>
<dbReference type="Pfam" id="PF07219">
    <property type="entry name" value="HemY_N"/>
    <property type="match status" value="1"/>
</dbReference>
<evidence type="ECO:0000256" key="5">
    <source>
        <dbReference type="SAM" id="MobiDB-lite"/>
    </source>
</evidence>
<evidence type="ECO:0000256" key="6">
    <source>
        <dbReference type="SAM" id="Phobius"/>
    </source>
</evidence>
<dbReference type="PIRSF" id="PIRSF031802">
    <property type="entry name" value="UCP031802"/>
    <property type="match status" value="1"/>
</dbReference>
<evidence type="ECO:0000256" key="2">
    <source>
        <dbReference type="ARBA" id="ARBA00022692"/>
    </source>
</evidence>
<keyword evidence="4 6" id="KW-0472">Membrane</keyword>
<dbReference type="Gene3D" id="1.25.40.10">
    <property type="entry name" value="Tetratricopeptide repeat domain"/>
    <property type="match status" value="2"/>
</dbReference>
<gene>
    <name evidence="8" type="ORF">ACFQ14_09850</name>
</gene>
<keyword evidence="2 6" id="KW-0812">Transmembrane</keyword>
<reference evidence="9" key="1">
    <citation type="journal article" date="2019" name="Int. J. Syst. Evol. Microbiol.">
        <title>The Global Catalogue of Microorganisms (GCM) 10K type strain sequencing project: providing services to taxonomists for standard genome sequencing and annotation.</title>
        <authorList>
            <consortium name="The Broad Institute Genomics Platform"/>
            <consortium name="The Broad Institute Genome Sequencing Center for Infectious Disease"/>
            <person name="Wu L."/>
            <person name="Ma J."/>
        </authorList>
    </citation>
    <scope>NUCLEOTIDE SEQUENCE [LARGE SCALE GENOMIC DNA]</scope>
    <source>
        <strain evidence="9">CCUG 60023</strain>
    </source>
</reference>
<evidence type="ECO:0000259" key="7">
    <source>
        <dbReference type="Pfam" id="PF07219"/>
    </source>
</evidence>
<dbReference type="InterPro" id="IPR010817">
    <property type="entry name" value="HemY_N"/>
</dbReference>
<evidence type="ECO:0000256" key="3">
    <source>
        <dbReference type="ARBA" id="ARBA00022989"/>
    </source>
</evidence>
<organism evidence="8 9">
    <name type="scientific">Pseudahrensia aquimaris</name>
    <dbReference type="NCBI Taxonomy" id="744461"/>
    <lineage>
        <taxon>Bacteria</taxon>
        <taxon>Pseudomonadati</taxon>
        <taxon>Pseudomonadota</taxon>
        <taxon>Alphaproteobacteria</taxon>
        <taxon>Hyphomicrobiales</taxon>
        <taxon>Ahrensiaceae</taxon>
        <taxon>Pseudahrensia</taxon>
    </lineage>
</organism>
<comment type="subcellular location">
    <subcellularLocation>
        <location evidence="1">Membrane</location>
    </subcellularLocation>
</comment>
<sequence>MFRLVIFLIILFAAAIGFAWLADRPGSVTVNWPWLGMIVEITLLRAVIALAVIVSAIMIVWWLISELLRSPQTYGRWSAGRRRDKGYAALSRGLVAAGAGNAPLARQLVKQSSKYLEDEPMVKMLDAQTALLEGNRDVARQKYETMLEDDSTKLLGLRGLYDEAEREGNAEAAGHFAREAYGVSPETPWAAAGLLRLQGNLGDWTDALKTLDANRASGMMEREEYSRKRAVILTALANQVEDEDPDKARTHALAAHKLAPDLSPAAVTAARLCKQLGDPRKARKVLETAWKKMPHPDIADAYLEVASGETASERLKLAEKLARKQDGHTESRLLIAAAAIDASEYDTARGQLTKVLADDPCERACLMMADLDEAEHGDQGRVREWLARAVSAPRDPAWTADGIVSKNWAPLSPVSGRLDAFEWKVPVENFGGVDRALDYSEIPVGRRASPRREEDDDDEPTTIQIAQAAVASTAAAGGVYGLTGAPEGSAAADIRKDDDSGTDTVVLDDDNGSADVEDAEILEDEPAKEVSAEAPETPIIVKPEAVDEIVDREIPADSGTAKAANAKEAASPFKNTDFDEDQDGQIDHRPDDPGPRVPEKKKKNFFF</sequence>
<keyword evidence="9" id="KW-1185">Reference proteome</keyword>
<dbReference type="EMBL" id="JBHTJV010000009">
    <property type="protein sequence ID" value="MFD0916710.1"/>
    <property type="molecule type" value="Genomic_DNA"/>
</dbReference>
<evidence type="ECO:0000313" key="9">
    <source>
        <dbReference type="Proteomes" id="UP001597101"/>
    </source>
</evidence>
<feature type="region of interest" description="Disordered" evidence="5">
    <location>
        <begin position="554"/>
        <end position="607"/>
    </location>
</feature>